<feature type="region of interest" description="Disordered" evidence="1">
    <location>
        <begin position="399"/>
        <end position="424"/>
    </location>
</feature>
<reference evidence="2 3" key="1">
    <citation type="submission" date="2016-10" db="EMBL/GenBank/DDBJ databases">
        <authorList>
            <person name="de Groot N.N."/>
        </authorList>
    </citation>
    <scope>NUCLEOTIDE SEQUENCE [LARGE SCALE GENOMIC DNA]</scope>
    <source>
        <strain evidence="2 3">GAS232</strain>
    </source>
</reference>
<accession>A0A1G7J4D8</accession>
<dbReference type="SUPFAM" id="SSF48452">
    <property type="entry name" value="TPR-like"/>
    <property type="match status" value="1"/>
</dbReference>
<dbReference type="AlphaFoldDB" id="A0A1G7J4D8"/>
<dbReference type="EMBL" id="LT629690">
    <property type="protein sequence ID" value="SDF19832.1"/>
    <property type="molecule type" value="Genomic_DNA"/>
</dbReference>
<dbReference type="Gene3D" id="1.25.40.10">
    <property type="entry name" value="Tetratricopeptide repeat domain"/>
    <property type="match status" value="2"/>
</dbReference>
<protein>
    <submittedName>
        <fullName evidence="2">Tetratricopeptide repeat-containing protein</fullName>
    </submittedName>
</protein>
<organism evidence="2 3">
    <name type="scientific">Terriglobus roseus</name>
    <dbReference type="NCBI Taxonomy" id="392734"/>
    <lineage>
        <taxon>Bacteria</taxon>
        <taxon>Pseudomonadati</taxon>
        <taxon>Acidobacteriota</taxon>
        <taxon>Terriglobia</taxon>
        <taxon>Terriglobales</taxon>
        <taxon>Acidobacteriaceae</taxon>
        <taxon>Terriglobus</taxon>
    </lineage>
</organism>
<dbReference type="Proteomes" id="UP000182427">
    <property type="component" value="Chromosome I"/>
</dbReference>
<proteinExistence type="predicted"/>
<evidence type="ECO:0000256" key="1">
    <source>
        <dbReference type="SAM" id="MobiDB-lite"/>
    </source>
</evidence>
<sequence length="424" mass="47519">MPSQEPRQSKTRHSRKHRICVYPFVTIQKKLLTTALGSLVLLGTATAQDTYPLNNDPTVREGFQHFYILDYDGAMQRFEAVQREHPQDPMVVGYILMDTIFRELYRQDLLDTTYYAREHFLSSGHKSDIPESMRKHIDDLTDRAISLADARIKANPNDKDAYFARGYAKGMHAAWMTLADHSFTGAARQGLSSRNDSEQVLKLDPNYADAKMAVGIQKFAVASLPRFVRILVGIAGIGGNKEDGLNLLRESAAHGTVTSVESQTALSLFLRHDQRYNEAYAVSQKLAQKYPHDFLFRLEEANLMKDAGHGPQAIAIYKTVLADAEKPGYFMEPRLQLAWFGLAETQRGQGQVQDAATSYLNAANQPNCSDWMRKRANLNAGMMLDKLGRRDEALAQYEKAAAPGGDQTQADAARKYMRSPYSGN</sequence>
<dbReference type="InterPro" id="IPR011990">
    <property type="entry name" value="TPR-like_helical_dom_sf"/>
</dbReference>
<name>A0A1G7J4D8_9BACT</name>
<evidence type="ECO:0000313" key="2">
    <source>
        <dbReference type="EMBL" id="SDF19832.1"/>
    </source>
</evidence>
<evidence type="ECO:0000313" key="3">
    <source>
        <dbReference type="Proteomes" id="UP000182427"/>
    </source>
</evidence>
<dbReference type="OrthoDB" id="107930at2"/>
<keyword evidence="3" id="KW-1185">Reference proteome</keyword>
<gene>
    <name evidence="2" type="ORF">SAMN05444167_1688</name>
</gene>